<proteinExistence type="predicted"/>
<organism evidence="1 2">
    <name type="scientific">Coptis chinensis</name>
    <dbReference type="NCBI Taxonomy" id="261450"/>
    <lineage>
        <taxon>Eukaryota</taxon>
        <taxon>Viridiplantae</taxon>
        <taxon>Streptophyta</taxon>
        <taxon>Embryophyta</taxon>
        <taxon>Tracheophyta</taxon>
        <taxon>Spermatophyta</taxon>
        <taxon>Magnoliopsida</taxon>
        <taxon>Ranunculales</taxon>
        <taxon>Ranunculaceae</taxon>
        <taxon>Coptidoideae</taxon>
        <taxon>Coptis</taxon>
    </lineage>
</organism>
<dbReference type="AlphaFoldDB" id="A0A835I7L7"/>
<keyword evidence="2" id="KW-1185">Reference proteome</keyword>
<dbReference type="Proteomes" id="UP000631114">
    <property type="component" value="Unassembled WGS sequence"/>
</dbReference>
<reference evidence="1 2" key="1">
    <citation type="submission" date="2020-10" db="EMBL/GenBank/DDBJ databases">
        <title>The Coptis chinensis genome and diversification of protoberbering-type alkaloids.</title>
        <authorList>
            <person name="Wang B."/>
            <person name="Shu S."/>
            <person name="Song C."/>
            <person name="Liu Y."/>
        </authorList>
    </citation>
    <scope>NUCLEOTIDE SEQUENCE [LARGE SCALE GENOMIC DNA]</scope>
    <source>
        <strain evidence="1">HL-2020</strain>
        <tissue evidence="1">Leaf</tissue>
    </source>
</reference>
<comment type="caution">
    <text evidence="1">The sequence shown here is derived from an EMBL/GenBank/DDBJ whole genome shotgun (WGS) entry which is preliminary data.</text>
</comment>
<protein>
    <submittedName>
        <fullName evidence="1">Uncharacterized protein</fullName>
    </submittedName>
</protein>
<name>A0A835I7L7_9MAGN</name>
<accession>A0A835I7L7</accession>
<evidence type="ECO:0000313" key="1">
    <source>
        <dbReference type="EMBL" id="KAF9613925.1"/>
    </source>
</evidence>
<dbReference type="EMBL" id="JADFTS010000003">
    <property type="protein sequence ID" value="KAF9613925.1"/>
    <property type="molecule type" value="Genomic_DNA"/>
</dbReference>
<gene>
    <name evidence="1" type="ORF">IFM89_013172</name>
</gene>
<dbReference type="OrthoDB" id="421276at2759"/>
<evidence type="ECO:0000313" key="2">
    <source>
        <dbReference type="Proteomes" id="UP000631114"/>
    </source>
</evidence>
<sequence length="244" mass="27963">MKNSWRTHGFILTPRVRVARLKELKETLMQNRFDRLKEATSRLREAMVEFLQPKPPIVGRVSIAQRKTPVVIDDNKEKEGTSEAVVLCLERDYKCHQQQCSPLWACDKQGNRRNEFWQEKVFAPHGASIAIAARAAMDWGVLNETAAIEWYHKRITGRDVSFLRFAIHAEENFQWLGTLQVDYLRAAQEAGELMPLGREEDAKAYMAASTHMQTGLMIAKSLKLAAEAKLLCREIAAHVEFYGY</sequence>